<evidence type="ECO:0000313" key="1">
    <source>
        <dbReference type="EMBL" id="EYB82623.1"/>
    </source>
</evidence>
<keyword evidence="2" id="KW-1185">Reference proteome</keyword>
<name>A0A016RWB3_9BILA</name>
<sequence>MMEPFMEICLTTEQWQLFHRQWIRLLAAPLSYTSARSYTADGPAGCLLHCRTSMHLPPVAGYVSEHFNHFPAQAHLDITSSGLVE</sequence>
<accession>A0A016RWB3</accession>
<protein>
    <submittedName>
        <fullName evidence="1">Uncharacterized protein</fullName>
    </submittedName>
</protein>
<dbReference type="Proteomes" id="UP000024635">
    <property type="component" value="Unassembled WGS sequence"/>
</dbReference>
<comment type="caution">
    <text evidence="1">The sequence shown here is derived from an EMBL/GenBank/DDBJ whole genome shotgun (WGS) entry which is preliminary data.</text>
</comment>
<reference evidence="2" key="1">
    <citation type="journal article" date="2015" name="Nat. Genet.">
        <title>The genome and transcriptome of the zoonotic hookworm Ancylostoma ceylanicum identify infection-specific gene families.</title>
        <authorList>
            <person name="Schwarz E.M."/>
            <person name="Hu Y."/>
            <person name="Antoshechkin I."/>
            <person name="Miller M.M."/>
            <person name="Sternberg P.W."/>
            <person name="Aroian R.V."/>
        </authorList>
    </citation>
    <scope>NUCLEOTIDE SEQUENCE</scope>
    <source>
        <strain evidence="2">HY135</strain>
    </source>
</reference>
<dbReference type="AlphaFoldDB" id="A0A016RWB3"/>
<proteinExistence type="predicted"/>
<dbReference type="EMBL" id="JARK01001691">
    <property type="protein sequence ID" value="EYB82623.1"/>
    <property type="molecule type" value="Genomic_DNA"/>
</dbReference>
<gene>
    <name evidence="1" type="primary">Acey_s0355.g3330</name>
    <name evidence="1" type="ORF">Y032_0355g3330</name>
</gene>
<evidence type="ECO:0000313" key="2">
    <source>
        <dbReference type="Proteomes" id="UP000024635"/>
    </source>
</evidence>
<organism evidence="1 2">
    <name type="scientific">Ancylostoma ceylanicum</name>
    <dbReference type="NCBI Taxonomy" id="53326"/>
    <lineage>
        <taxon>Eukaryota</taxon>
        <taxon>Metazoa</taxon>
        <taxon>Ecdysozoa</taxon>
        <taxon>Nematoda</taxon>
        <taxon>Chromadorea</taxon>
        <taxon>Rhabditida</taxon>
        <taxon>Rhabditina</taxon>
        <taxon>Rhabditomorpha</taxon>
        <taxon>Strongyloidea</taxon>
        <taxon>Ancylostomatidae</taxon>
        <taxon>Ancylostomatinae</taxon>
        <taxon>Ancylostoma</taxon>
    </lineage>
</organism>